<dbReference type="SMART" id="SM00917">
    <property type="entry name" value="LeuA_dimer"/>
    <property type="match status" value="1"/>
</dbReference>
<comment type="cofactor">
    <cofactor evidence="14">
        <name>Mn(2+)</name>
        <dbReference type="ChEBI" id="CHEBI:29035"/>
    </cofactor>
</comment>
<dbReference type="InterPro" id="IPR050073">
    <property type="entry name" value="2-IPM_HCS-like"/>
</dbReference>
<reference evidence="16" key="1">
    <citation type="submission" date="2019-02" db="EMBL/GenBank/DDBJ databases">
        <authorList>
            <person name="Gruber-Vodicka R. H."/>
            <person name="Seah K. B. B."/>
        </authorList>
    </citation>
    <scope>NUCLEOTIDE SEQUENCE</scope>
    <source>
        <strain evidence="16">BECK_DK161</strain>
        <strain evidence="17">BECK_DK47</strain>
    </source>
</reference>
<dbReference type="NCBIfam" id="TIGR00973">
    <property type="entry name" value="leuA_bact"/>
    <property type="match status" value="1"/>
</dbReference>
<organism evidence="16">
    <name type="scientific">Candidatus Kentrum sp. DK</name>
    <dbReference type="NCBI Taxonomy" id="2126562"/>
    <lineage>
        <taxon>Bacteria</taxon>
        <taxon>Pseudomonadati</taxon>
        <taxon>Pseudomonadota</taxon>
        <taxon>Gammaproteobacteria</taxon>
        <taxon>Candidatus Kentrum</taxon>
    </lineage>
</organism>
<proteinExistence type="inferred from homology"/>
<dbReference type="InterPro" id="IPR002034">
    <property type="entry name" value="AIPM/Hcit_synth_CS"/>
</dbReference>
<dbReference type="GO" id="GO:0030145">
    <property type="term" value="F:manganese ion binding"/>
    <property type="evidence" value="ECO:0007669"/>
    <property type="project" value="UniProtKB-UniRule"/>
</dbReference>
<evidence type="ECO:0000256" key="9">
    <source>
        <dbReference type="ARBA" id="ARBA00022723"/>
    </source>
</evidence>
<dbReference type="EMBL" id="CAADEY010000004">
    <property type="protein sequence ID" value="VFJ43123.1"/>
    <property type="molecule type" value="Genomic_DNA"/>
</dbReference>
<evidence type="ECO:0000259" key="15">
    <source>
        <dbReference type="PROSITE" id="PS50991"/>
    </source>
</evidence>
<feature type="binding site" evidence="14">
    <location>
        <position position="204"/>
    </location>
    <ligand>
        <name>Mn(2+)</name>
        <dbReference type="ChEBI" id="CHEBI:29035"/>
    </ligand>
</feature>
<dbReference type="InterPro" id="IPR013709">
    <property type="entry name" value="2-isopropylmalate_synth_dimer"/>
</dbReference>
<dbReference type="GO" id="GO:0005829">
    <property type="term" value="C:cytosol"/>
    <property type="evidence" value="ECO:0007669"/>
    <property type="project" value="TreeGrafter"/>
</dbReference>
<sequence length="511" mass="55492">MNDKLIIFDTTLRDGEQSPGASMTREEKVRISKALERLRVDIIEAGFPIASPGDFEGVKAVAEAVKDSTVCGLSRAMDADIDRAAEALKGAASARIHTFIATSGIHMRDKLHMEPEEVIEAAVRAVRRARRYTDDVEFSTEDTTRSELDFLCRIVEAAIAAGAGTINLPDTVGYALPHQYGELVRTIIERVPNADKAVFSVHCHNDLGLAVANSLSAVINGARQVECTINGLGERAGNAALEEVVMAVRTRRDEFPCDTTLDTTRIVPVSRIVSGITGFPVQPNKAIVGANAFAHESGIHQDGVLKRRETYEIMRAEDVGWATNRIVLGKHSGRNAFRSRLEALGIRFDSEEELNMAFGRFKELADKKHEIYDDDLQSLVTETVIAMENEAFRLVSLKVCTETGETPKARVVLCIDGKEREGEAAGSGPVDAAFRAVESVLNSGCNLQLYSVNNLTSGTDAQGEVTVRVARGGRIVNGQGADTDIVIASAKAYVNALNKLQSFEERTHPQV</sequence>
<protein>
    <recommendedName>
        <fullName evidence="5 14">2-isopropylmalate synthase</fullName>
        <ecNumber evidence="4 14">2.3.3.13</ecNumber>
    </recommendedName>
    <alternativeName>
        <fullName evidence="12 14">Alpha-IPM synthase</fullName>
    </alternativeName>
    <alternativeName>
        <fullName evidence="14">Alpha-isopropylmalate synthase</fullName>
    </alternativeName>
</protein>
<dbReference type="InterPro" id="IPR000891">
    <property type="entry name" value="PYR_CT"/>
</dbReference>
<feature type="domain" description="Pyruvate carboxyltransferase" evidence="15">
    <location>
        <begin position="5"/>
        <end position="267"/>
    </location>
</feature>
<dbReference type="SUPFAM" id="SSF51569">
    <property type="entry name" value="Aldolase"/>
    <property type="match status" value="1"/>
</dbReference>
<evidence type="ECO:0000313" key="16">
    <source>
        <dbReference type="EMBL" id="VFJ43123.1"/>
    </source>
</evidence>
<dbReference type="Gene3D" id="3.30.160.270">
    <property type="match status" value="1"/>
</dbReference>
<dbReference type="PROSITE" id="PS00815">
    <property type="entry name" value="AIPM_HOMOCIT_SYNTH_1"/>
    <property type="match status" value="1"/>
</dbReference>
<dbReference type="PROSITE" id="PS00816">
    <property type="entry name" value="AIPM_HOMOCIT_SYNTH_2"/>
    <property type="match status" value="1"/>
</dbReference>
<evidence type="ECO:0000256" key="10">
    <source>
        <dbReference type="ARBA" id="ARBA00023211"/>
    </source>
</evidence>
<comment type="pathway">
    <text evidence="2 14">Amino-acid biosynthesis; L-leucine biosynthesis; L-leucine from 3-methyl-2-oxobutanoate: step 1/4.</text>
</comment>
<feature type="binding site" evidence="14">
    <location>
        <position position="14"/>
    </location>
    <ligand>
        <name>Mn(2+)</name>
        <dbReference type="ChEBI" id="CHEBI:29035"/>
    </ligand>
</feature>
<keyword evidence="6 14" id="KW-0432">Leucine biosynthesis</keyword>
<evidence type="ECO:0000256" key="3">
    <source>
        <dbReference type="ARBA" id="ARBA00009396"/>
    </source>
</evidence>
<evidence type="ECO:0000256" key="6">
    <source>
        <dbReference type="ARBA" id="ARBA00022430"/>
    </source>
</evidence>
<dbReference type="SUPFAM" id="SSF110921">
    <property type="entry name" value="2-isopropylmalate synthase LeuA, allosteric (dimerisation) domain"/>
    <property type="match status" value="1"/>
</dbReference>
<dbReference type="FunFam" id="3.20.20.70:FF:000010">
    <property type="entry name" value="2-isopropylmalate synthase"/>
    <property type="match status" value="1"/>
</dbReference>
<feature type="binding site" evidence="14">
    <location>
        <position position="202"/>
    </location>
    <ligand>
        <name>Mn(2+)</name>
        <dbReference type="ChEBI" id="CHEBI:29035"/>
    </ligand>
</feature>
<dbReference type="FunFam" id="1.10.238.260:FF:000001">
    <property type="entry name" value="2-isopropylmalate synthase"/>
    <property type="match status" value="1"/>
</dbReference>
<keyword evidence="8 14" id="KW-0808">Transferase</keyword>
<dbReference type="GO" id="GO:0003852">
    <property type="term" value="F:2-isopropylmalate synthase activity"/>
    <property type="evidence" value="ECO:0007669"/>
    <property type="project" value="UniProtKB-UniRule"/>
</dbReference>
<feature type="binding site" evidence="14">
    <location>
        <position position="238"/>
    </location>
    <ligand>
        <name>Mn(2+)</name>
        <dbReference type="ChEBI" id="CHEBI:29035"/>
    </ligand>
</feature>
<evidence type="ECO:0000256" key="1">
    <source>
        <dbReference type="ARBA" id="ARBA00000064"/>
    </source>
</evidence>
<comment type="catalytic activity">
    <reaction evidence="1 14">
        <text>3-methyl-2-oxobutanoate + acetyl-CoA + H2O = (2S)-2-isopropylmalate + CoA + H(+)</text>
        <dbReference type="Rhea" id="RHEA:21524"/>
        <dbReference type="ChEBI" id="CHEBI:1178"/>
        <dbReference type="ChEBI" id="CHEBI:11851"/>
        <dbReference type="ChEBI" id="CHEBI:15377"/>
        <dbReference type="ChEBI" id="CHEBI:15378"/>
        <dbReference type="ChEBI" id="CHEBI:57287"/>
        <dbReference type="ChEBI" id="CHEBI:57288"/>
        <dbReference type="EC" id="2.3.3.13"/>
    </reaction>
</comment>
<evidence type="ECO:0000256" key="13">
    <source>
        <dbReference type="ARBA" id="ARBA00037629"/>
    </source>
</evidence>
<evidence type="ECO:0000256" key="5">
    <source>
        <dbReference type="ARBA" id="ARBA00018198"/>
    </source>
</evidence>
<dbReference type="GO" id="GO:0009098">
    <property type="term" value="P:L-leucine biosynthetic process"/>
    <property type="evidence" value="ECO:0007669"/>
    <property type="project" value="UniProtKB-UniRule"/>
</dbReference>
<evidence type="ECO:0000256" key="4">
    <source>
        <dbReference type="ARBA" id="ARBA00012973"/>
    </source>
</evidence>
<dbReference type="InterPro" id="IPR005671">
    <property type="entry name" value="LeuA_bact_synth"/>
</dbReference>
<evidence type="ECO:0000256" key="8">
    <source>
        <dbReference type="ARBA" id="ARBA00022679"/>
    </source>
</evidence>
<dbReference type="InterPro" id="IPR013785">
    <property type="entry name" value="Aldolase_TIM"/>
</dbReference>
<gene>
    <name evidence="14" type="primary">leuA</name>
    <name evidence="17" type="ORF">BECKDK2373B_GA0170837_105618</name>
    <name evidence="16" type="ORF">BECKDK2373C_GA0170839_100416</name>
</gene>
<dbReference type="PANTHER" id="PTHR10277">
    <property type="entry name" value="HOMOCITRATE SYNTHASE-RELATED"/>
    <property type="match status" value="1"/>
</dbReference>
<keyword evidence="10 14" id="KW-0464">Manganese</keyword>
<dbReference type="GO" id="GO:0003985">
    <property type="term" value="F:acetyl-CoA C-acetyltransferase activity"/>
    <property type="evidence" value="ECO:0007669"/>
    <property type="project" value="UniProtKB-UniRule"/>
</dbReference>
<dbReference type="InterPro" id="IPR036230">
    <property type="entry name" value="LeuA_allosteric_dom_sf"/>
</dbReference>
<dbReference type="PANTHER" id="PTHR10277:SF9">
    <property type="entry name" value="2-ISOPROPYLMALATE SYNTHASE 1, CHLOROPLASTIC-RELATED"/>
    <property type="match status" value="1"/>
</dbReference>
<keyword evidence="7 14" id="KW-0028">Amino-acid biosynthesis</keyword>
<evidence type="ECO:0000256" key="12">
    <source>
        <dbReference type="ARBA" id="ARBA00029993"/>
    </source>
</evidence>
<dbReference type="Gene3D" id="1.10.238.260">
    <property type="match status" value="1"/>
</dbReference>
<evidence type="ECO:0000256" key="7">
    <source>
        <dbReference type="ARBA" id="ARBA00022605"/>
    </source>
</evidence>
<comment type="function">
    <text evidence="13 14">Catalyzes the condensation of the acetyl group of acetyl-CoA with 3-methyl-2-oxobutanoate (2-ketoisovalerate) to form 3-carboxy-3-hydroxy-4-methylpentanoate (2-isopropylmalate).</text>
</comment>
<evidence type="ECO:0000256" key="2">
    <source>
        <dbReference type="ARBA" id="ARBA00004689"/>
    </source>
</evidence>
<dbReference type="UniPathway" id="UPA00048">
    <property type="reaction ID" value="UER00070"/>
</dbReference>
<dbReference type="Gene3D" id="3.20.20.70">
    <property type="entry name" value="Aldolase class I"/>
    <property type="match status" value="1"/>
</dbReference>
<comment type="subunit">
    <text evidence="14">Homodimer.</text>
</comment>
<dbReference type="EMBL" id="CAADEX010000056">
    <property type="protein sequence ID" value="VFJ56137.1"/>
    <property type="molecule type" value="Genomic_DNA"/>
</dbReference>
<keyword evidence="11 14" id="KW-0100">Branched-chain amino acid biosynthesis</keyword>
<dbReference type="HAMAP" id="MF_01025">
    <property type="entry name" value="LeuA_type1"/>
    <property type="match status" value="1"/>
</dbReference>
<evidence type="ECO:0000256" key="11">
    <source>
        <dbReference type="ARBA" id="ARBA00023304"/>
    </source>
</evidence>
<dbReference type="FunFam" id="3.30.160.270:FF:000003">
    <property type="entry name" value="2-isopropylmalate synthase"/>
    <property type="match status" value="1"/>
</dbReference>
<dbReference type="NCBIfam" id="NF002086">
    <property type="entry name" value="PRK00915.1-3"/>
    <property type="match status" value="1"/>
</dbReference>
<dbReference type="CDD" id="cd07940">
    <property type="entry name" value="DRE_TIM_IPMS"/>
    <property type="match status" value="1"/>
</dbReference>
<keyword evidence="14" id="KW-0963">Cytoplasm</keyword>
<dbReference type="PROSITE" id="PS50991">
    <property type="entry name" value="PYR_CT"/>
    <property type="match status" value="1"/>
</dbReference>
<dbReference type="AlphaFoldDB" id="A0A450RVG5"/>
<dbReference type="Pfam" id="PF08502">
    <property type="entry name" value="LeuA_dimer"/>
    <property type="match status" value="1"/>
</dbReference>
<comment type="similarity">
    <text evidence="3 14">Belongs to the alpha-IPM synthase/homocitrate synthase family. LeuA type 1 subfamily.</text>
</comment>
<dbReference type="InterPro" id="IPR054691">
    <property type="entry name" value="LeuA/HCS_post-cat"/>
</dbReference>
<keyword evidence="9 14" id="KW-0479">Metal-binding</keyword>
<dbReference type="Pfam" id="PF00682">
    <property type="entry name" value="HMGL-like"/>
    <property type="match status" value="1"/>
</dbReference>
<accession>A0A450RVG5</accession>
<dbReference type="Pfam" id="PF22617">
    <property type="entry name" value="HCS_D2"/>
    <property type="match status" value="1"/>
</dbReference>
<evidence type="ECO:0000313" key="17">
    <source>
        <dbReference type="EMBL" id="VFJ56137.1"/>
    </source>
</evidence>
<name>A0A450RVG5_9GAMM</name>
<feature type="region of interest" description="Regulatory domain" evidence="14">
    <location>
        <begin position="393"/>
        <end position="511"/>
    </location>
</feature>
<dbReference type="EC" id="2.3.3.13" evidence="4 14"/>
<evidence type="ECO:0000256" key="14">
    <source>
        <dbReference type="HAMAP-Rule" id="MF_01025"/>
    </source>
</evidence>
<dbReference type="NCBIfam" id="NF002087">
    <property type="entry name" value="PRK00915.1-4"/>
    <property type="match status" value="1"/>
</dbReference>